<comment type="caution">
    <text evidence="3">The sequence shown here is derived from an EMBL/GenBank/DDBJ whole genome shotgun (WGS) entry which is preliminary data.</text>
</comment>
<gene>
    <name evidence="3" type="ORF">RUM43_010676</name>
    <name evidence="4" type="ORF">RUM44_012830</name>
</gene>
<reference evidence="3 6" key="1">
    <citation type="submission" date="2023-10" db="EMBL/GenBank/DDBJ databases">
        <title>Genomes of two closely related lineages of the louse Polyplax serrata with different host specificities.</title>
        <authorList>
            <person name="Martinu J."/>
            <person name="Tarabai H."/>
            <person name="Stefka J."/>
            <person name="Hypsa V."/>
        </authorList>
    </citation>
    <scope>NUCLEOTIDE SEQUENCE [LARGE SCALE GENOMIC DNA]</scope>
    <source>
        <strain evidence="4">98ZLc_SE</strain>
        <strain evidence="3">HR10_N</strain>
    </source>
</reference>
<dbReference type="InterPro" id="IPR039361">
    <property type="entry name" value="Cyclin"/>
</dbReference>
<protein>
    <recommendedName>
        <fullName evidence="2">Cyclin N-terminal domain-containing protein</fullName>
    </recommendedName>
</protein>
<dbReference type="PANTHER" id="PTHR10177">
    <property type="entry name" value="CYCLINS"/>
    <property type="match status" value="1"/>
</dbReference>
<feature type="region of interest" description="Disordered" evidence="1">
    <location>
        <begin position="324"/>
        <end position="357"/>
    </location>
</feature>
<evidence type="ECO:0000313" key="6">
    <source>
        <dbReference type="Proteomes" id="UP001372834"/>
    </source>
</evidence>
<dbReference type="Pfam" id="PF00134">
    <property type="entry name" value="Cyclin_N"/>
    <property type="match status" value="1"/>
</dbReference>
<dbReference type="Proteomes" id="UP001372834">
    <property type="component" value="Unassembled WGS sequence"/>
</dbReference>
<dbReference type="EMBL" id="JAWJWF010000001">
    <property type="protein sequence ID" value="KAK6641127.1"/>
    <property type="molecule type" value="Genomic_DNA"/>
</dbReference>
<feature type="domain" description="Cyclin N-terminal" evidence="2">
    <location>
        <begin position="34"/>
        <end position="142"/>
    </location>
</feature>
<dbReference type="AlphaFoldDB" id="A0AAN8P0Q7"/>
<evidence type="ECO:0000313" key="4">
    <source>
        <dbReference type="EMBL" id="KAK6641127.1"/>
    </source>
</evidence>
<name>A0AAN8P0Q7_POLSC</name>
<sequence>MDPGRPAGEMMPLINKLQEALTLEPKFQPHLELPQCSENPEEITTGIRDGSAQVLRSLKVWYDLPPDVLFVAINLMDRFLTKMMARPKHMACISVAAFQLATHQVSASYKPDEIIEVPDSRDLALISQCKCTLGDLTRMQGIISLKLGAEPNTLPVTSLTFFRLLNSIFVAASKEYGISEAYSQAMGRYPISIQLEIIACDATCSNYRPVEIALVLLCTTLHLSNTEFPVLSRLLGLVLEIRKICQISDENFCVCHEAIVRILGRYNAHAQMPYRQRLVWRLSQRTMRLLRPTEKLVSTLPTIDEHGQLQLPLRSRFGSISSEESWESGEEWPSSGMQSVAEEDEEVPPSTFHCDLA</sequence>
<proteinExistence type="predicted"/>
<dbReference type="Gene3D" id="1.10.472.10">
    <property type="entry name" value="Cyclin-like"/>
    <property type="match status" value="1"/>
</dbReference>
<dbReference type="InterPro" id="IPR036915">
    <property type="entry name" value="Cyclin-like_sf"/>
</dbReference>
<accession>A0AAN8P0Q7</accession>
<dbReference type="InterPro" id="IPR006671">
    <property type="entry name" value="Cyclin_N"/>
</dbReference>
<evidence type="ECO:0000313" key="3">
    <source>
        <dbReference type="EMBL" id="KAK6637008.1"/>
    </source>
</evidence>
<evidence type="ECO:0000256" key="1">
    <source>
        <dbReference type="SAM" id="MobiDB-lite"/>
    </source>
</evidence>
<organism evidence="3 6">
    <name type="scientific">Polyplax serrata</name>
    <name type="common">Common mouse louse</name>
    <dbReference type="NCBI Taxonomy" id="468196"/>
    <lineage>
        <taxon>Eukaryota</taxon>
        <taxon>Metazoa</taxon>
        <taxon>Ecdysozoa</taxon>
        <taxon>Arthropoda</taxon>
        <taxon>Hexapoda</taxon>
        <taxon>Insecta</taxon>
        <taxon>Pterygota</taxon>
        <taxon>Neoptera</taxon>
        <taxon>Paraneoptera</taxon>
        <taxon>Psocodea</taxon>
        <taxon>Troctomorpha</taxon>
        <taxon>Phthiraptera</taxon>
        <taxon>Anoplura</taxon>
        <taxon>Polyplacidae</taxon>
        <taxon>Polyplax</taxon>
    </lineage>
</organism>
<dbReference type="SUPFAM" id="SSF47954">
    <property type="entry name" value="Cyclin-like"/>
    <property type="match status" value="1"/>
</dbReference>
<dbReference type="EMBL" id="JAWJWE010000004">
    <property type="protein sequence ID" value="KAK6637008.1"/>
    <property type="molecule type" value="Genomic_DNA"/>
</dbReference>
<evidence type="ECO:0000259" key="2">
    <source>
        <dbReference type="Pfam" id="PF00134"/>
    </source>
</evidence>
<dbReference type="Proteomes" id="UP001359485">
    <property type="component" value="Unassembled WGS sequence"/>
</dbReference>
<keyword evidence="5" id="KW-1185">Reference proteome</keyword>
<evidence type="ECO:0000313" key="5">
    <source>
        <dbReference type="Proteomes" id="UP001359485"/>
    </source>
</evidence>